<evidence type="ECO:0000256" key="2">
    <source>
        <dbReference type="ARBA" id="ARBA00023125"/>
    </source>
</evidence>
<dbReference type="SUPFAM" id="SSF53697">
    <property type="entry name" value="SIS domain"/>
    <property type="match status" value="1"/>
</dbReference>
<dbReference type="InterPro" id="IPR000281">
    <property type="entry name" value="HTH_RpiR"/>
</dbReference>
<dbReference type="GO" id="GO:1901135">
    <property type="term" value="P:carbohydrate derivative metabolic process"/>
    <property type="evidence" value="ECO:0007669"/>
    <property type="project" value="InterPro"/>
</dbReference>
<proteinExistence type="predicted"/>
<dbReference type="SUPFAM" id="SSF46689">
    <property type="entry name" value="Homeodomain-like"/>
    <property type="match status" value="1"/>
</dbReference>
<dbReference type="InterPro" id="IPR035472">
    <property type="entry name" value="RpiR-like_SIS"/>
</dbReference>
<accession>A0A2V3VXZ4</accession>
<gene>
    <name evidence="6" type="ORF">DFR56_11078</name>
</gene>
<dbReference type="Proteomes" id="UP000247978">
    <property type="component" value="Unassembled WGS sequence"/>
</dbReference>
<dbReference type="InterPro" id="IPR001347">
    <property type="entry name" value="SIS_dom"/>
</dbReference>
<dbReference type="RefSeq" id="WP_110396036.1">
    <property type="nucleotide sequence ID" value="NZ_JADIJL010000026.1"/>
</dbReference>
<dbReference type="OrthoDB" id="370421at2"/>
<dbReference type="GO" id="GO:0003677">
    <property type="term" value="F:DNA binding"/>
    <property type="evidence" value="ECO:0007669"/>
    <property type="project" value="UniProtKB-KW"/>
</dbReference>
<feature type="domain" description="SIS" evidence="5">
    <location>
        <begin position="126"/>
        <end position="267"/>
    </location>
</feature>
<dbReference type="PANTHER" id="PTHR30514">
    <property type="entry name" value="GLUCOKINASE"/>
    <property type="match status" value="1"/>
</dbReference>
<evidence type="ECO:0000259" key="4">
    <source>
        <dbReference type="PROSITE" id="PS51071"/>
    </source>
</evidence>
<evidence type="ECO:0000259" key="5">
    <source>
        <dbReference type="PROSITE" id="PS51464"/>
    </source>
</evidence>
<protein>
    <submittedName>
        <fullName evidence="6">RpiR family transcriptional regulator</fullName>
    </submittedName>
</protein>
<reference evidence="6 7" key="1">
    <citation type="submission" date="2018-05" db="EMBL/GenBank/DDBJ databases">
        <title>Genomic Encyclopedia of Type Strains, Phase IV (KMG-IV): sequencing the most valuable type-strain genomes for metagenomic binning, comparative biology and taxonomic classification.</title>
        <authorList>
            <person name="Goeker M."/>
        </authorList>
    </citation>
    <scope>NUCLEOTIDE SEQUENCE [LARGE SCALE GENOMIC DNA]</scope>
    <source>
        <strain evidence="6 7">DSM 28556</strain>
    </source>
</reference>
<feature type="domain" description="HTH rpiR-type" evidence="4">
    <location>
        <begin position="5"/>
        <end position="81"/>
    </location>
</feature>
<keyword evidence="3" id="KW-0804">Transcription</keyword>
<name>A0A2V3VXZ4_9BACI</name>
<keyword evidence="7" id="KW-1185">Reference proteome</keyword>
<keyword evidence="2" id="KW-0238">DNA-binding</keyword>
<evidence type="ECO:0000313" key="6">
    <source>
        <dbReference type="EMBL" id="PXW85578.1"/>
    </source>
</evidence>
<dbReference type="Pfam" id="PF01418">
    <property type="entry name" value="HTH_6"/>
    <property type="match status" value="1"/>
</dbReference>
<dbReference type="InterPro" id="IPR009057">
    <property type="entry name" value="Homeodomain-like_sf"/>
</dbReference>
<dbReference type="InterPro" id="IPR046348">
    <property type="entry name" value="SIS_dom_sf"/>
</dbReference>
<dbReference type="CDD" id="cd05013">
    <property type="entry name" value="SIS_RpiR"/>
    <property type="match status" value="1"/>
</dbReference>
<dbReference type="InterPro" id="IPR047640">
    <property type="entry name" value="RpiR-like"/>
</dbReference>
<dbReference type="Gene3D" id="3.40.50.10490">
    <property type="entry name" value="Glucose-6-phosphate isomerase like protein, domain 1"/>
    <property type="match status" value="1"/>
</dbReference>
<dbReference type="GO" id="GO:0003700">
    <property type="term" value="F:DNA-binding transcription factor activity"/>
    <property type="evidence" value="ECO:0007669"/>
    <property type="project" value="InterPro"/>
</dbReference>
<dbReference type="AlphaFoldDB" id="A0A2V3VXZ4"/>
<dbReference type="PROSITE" id="PS51071">
    <property type="entry name" value="HTH_RPIR"/>
    <property type="match status" value="1"/>
</dbReference>
<dbReference type="PANTHER" id="PTHR30514:SF10">
    <property type="entry name" value="MURR_RPIR FAMILY TRANSCRIPTIONAL REGULATOR"/>
    <property type="match status" value="1"/>
</dbReference>
<comment type="caution">
    <text evidence="6">The sequence shown here is derived from an EMBL/GenBank/DDBJ whole genome shotgun (WGS) entry which is preliminary data.</text>
</comment>
<dbReference type="EMBL" id="QJJQ01000010">
    <property type="protein sequence ID" value="PXW85578.1"/>
    <property type="molecule type" value="Genomic_DNA"/>
</dbReference>
<sequence>MSHIKGGLIVLKEMIHSLPPSEKKIAKYILENPKEAILLTSMTLGEKSETSSAAVMRLCKSLGFSGFQELKIRVAGDLQSDPEDVGYRDIEPNESYSNIIEKVTSNTIQTIKETADITSVSEMKNAVKALINAKSIVFIGFGASTIAAQDAEQKFTRIDKNAVFYPDIHLAATAIATKGKEDVVVGISFSGHTEEVVKLLKLAKSKQVKTISITKYGHSPVTNIADINLYTSTSKEATFRSGATSSRIAQLHIIDILFMCLASEDYEDTIKYLDETREAISFLNGKTTKKN</sequence>
<evidence type="ECO:0000256" key="3">
    <source>
        <dbReference type="ARBA" id="ARBA00023163"/>
    </source>
</evidence>
<dbReference type="GO" id="GO:0097367">
    <property type="term" value="F:carbohydrate derivative binding"/>
    <property type="evidence" value="ECO:0007669"/>
    <property type="project" value="InterPro"/>
</dbReference>
<dbReference type="InterPro" id="IPR036388">
    <property type="entry name" value="WH-like_DNA-bd_sf"/>
</dbReference>
<evidence type="ECO:0000313" key="7">
    <source>
        <dbReference type="Proteomes" id="UP000247978"/>
    </source>
</evidence>
<dbReference type="PROSITE" id="PS51464">
    <property type="entry name" value="SIS"/>
    <property type="match status" value="1"/>
</dbReference>
<keyword evidence="1" id="KW-0805">Transcription regulation</keyword>
<organism evidence="6 7">
    <name type="scientific">Pseudogracilibacillus auburnensis</name>
    <dbReference type="NCBI Taxonomy" id="1494959"/>
    <lineage>
        <taxon>Bacteria</taxon>
        <taxon>Bacillati</taxon>
        <taxon>Bacillota</taxon>
        <taxon>Bacilli</taxon>
        <taxon>Bacillales</taxon>
        <taxon>Bacillaceae</taxon>
        <taxon>Pseudogracilibacillus</taxon>
    </lineage>
</organism>
<evidence type="ECO:0000256" key="1">
    <source>
        <dbReference type="ARBA" id="ARBA00023015"/>
    </source>
</evidence>
<dbReference type="Gene3D" id="1.10.10.10">
    <property type="entry name" value="Winged helix-like DNA-binding domain superfamily/Winged helix DNA-binding domain"/>
    <property type="match status" value="1"/>
</dbReference>
<dbReference type="Pfam" id="PF01380">
    <property type="entry name" value="SIS"/>
    <property type="match status" value="1"/>
</dbReference>